<dbReference type="AlphaFoldDB" id="A0A7W8E2C2"/>
<keyword evidence="3" id="KW-1185">Reference proteome</keyword>
<feature type="compositionally biased region" description="Basic residues" evidence="1">
    <location>
        <begin position="25"/>
        <end position="48"/>
    </location>
</feature>
<dbReference type="RefSeq" id="WP_184213737.1">
    <property type="nucleotide sequence ID" value="NZ_JACHIP010000001.1"/>
</dbReference>
<organism evidence="2 3">
    <name type="scientific">Granulicella aggregans</name>
    <dbReference type="NCBI Taxonomy" id="474949"/>
    <lineage>
        <taxon>Bacteria</taxon>
        <taxon>Pseudomonadati</taxon>
        <taxon>Acidobacteriota</taxon>
        <taxon>Terriglobia</taxon>
        <taxon>Terriglobales</taxon>
        <taxon>Acidobacteriaceae</taxon>
        <taxon>Granulicella</taxon>
    </lineage>
</organism>
<protein>
    <submittedName>
        <fullName evidence="2">Nucleotide-binding universal stress UspA family protein</fullName>
    </submittedName>
</protein>
<evidence type="ECO:0000313" key="2">
    <source>
        <dbReference type="EMBL" id="MBB5056029.1"/>
    </source>
</evidence>
<proteinExistence type="predicted"/>
<sequence length="218" mass="23352">MAKELVRGAGQAIAVKGASAIKKHAKKAAKKHAAKKHAAKKHAKKAAKHAGDHGLEENSTKSGGSAEQELRRAFHHLQRASAVISLIEAESGGDLKVMLHYGIELYREASEGKVRKARAAAGLLRATEHLAMAGLYAARGVHPLHVKEPAMDDIEELGWSIGQRLAEVDPATEYGLRLHAMVFELVKRAEGSEHDPHLAWELVNGADGVCVALEAGIE</sequence>
<name>A0A7W8E2C2_9BACT</name>
<comment type="caution">
    <text evidence="2">The sequence shown here is derived from an EMBL/GenBank/DDBJ whole genome shotgun (WGS) entry which is preliminary data.</text>
</comment>
<dbReference type="Proteomes" id="UP000540989">
    <property type="component" value="Unassembled WGS sequence"/>
</dbReference>
<evidence type="ECO:0000313" key="3">
    <source>
        <dbReference type="Proteomes" id="UP000540989"/>
    </source>
</evidence>
<feature type="compositionally biased region" description="Basic and acidic residues" evidence="1">
    <location>
        <begin position="49"/>
        <end position="59"/>
    </location>
</feature>
<feature type="region of interest" description="Disordered" evidence="1">
    <location>
        <begin position="25"/>
        <end position="68"/>
    </location>
</feature>
<accession>A0A7W8E2C2</accession>
<reference evidence="2 3" key="1">
    <citation type="submission" date="2020-08" db="EMBL/GenBank/DDBJ databases">
        <title>Genomic Encyclopedia of Type Strains, Phase IV (KMG-V): Genome sequencing to study the core and pangenomes of soil and plant-associated prokaryotes.</title>
        <authorList>
            <person name="Whitman W."/>
        </authorList>
    </citation>
    <scope>NUCLEOTIDE SEQUENCE [LARGE SCALE GENOMIC DNA]</scope>
    <source>
        <strain evidence="2 3">M8UP14</strain>
    </source>
</reference>
<gene>
    <name evidence="2" type="ORF">HDF16_000698</name>
</gene>
<evidence type="ECO:0000256" key="1">
    <source>
        <dbReference type="SAM" id="MobiDB-lite"/>
    </source>
</evidence>
<dbReference type="EMBL" id="JACHIP010000001">
    <property type="protein sequence ID" value="MBB5056029.1"/>
    <property type="molecule type" value="Genomic_DNA"/>
</dbReference>